<dbReference type="EnsemblPlants" id="AUR62031983-RA">
    <property type="protein sequence ID" value="AUR62031983-RA:cds"/>
    <property type="gene ID" value="AUR62031983"/>
</dbReference>
<dbReference type="Gene3D" id="1.10.10.10">
    <property type="entry name" value="Winged helix-like DNA-binding domain superfamily/Winged helix DNA-binding domain"/>
    <property type="match status" value="1"/>
</dbReference>
<evidence type="ECO:0000313" key="3">
    <source>
        <dbReference type="EnsemblPlants" id="AUR62031983-RA:cds"/>
    </source>
</evidence>
<organism evidence="3 4">
    <name type="scientific">Chenopodium quinoa</name>
    <name type="common">Quinoa</name>
    <dbReference type="NCBI Taxonomy" id="63459"/>
    <lineage>
        <taxon>Eukaryota</taxon>
        <taxon>Viridiplantae</taxon>
        <taxon>Streptophyta</taxon>
        <taxon>Embryophyta</taxon>
        <taxon>Tracheophyta</taxon>
        <taxon>Spermatophyta</taxon>
        <taxon>Magnoliopsida</taxon>
        <taxon>eudicotyledons</taxon>
        <taxon>Gunneridae</taxon>
        <taxon>Pentapetalae</taxon>
        <taxon>Caryophyllales</taxon>
        <taxon>Chenopodiaceae</taxon>
        <taxon>Chenopodioideae</taxon>
        <taxon>Atripliceae</taxon>
        <taxon>Chenopodium</taxon>
    </lineage>
</organism>
<dbReference type="Gramene" id="AUR62031983-RA">
    <property type="protein sequence ID" value="AUR62031983-RA:cds"/>
    <property type="gene ID" value="AUR62031983"/>
</dbReference>
<keyword evidence="1" id="KW-0611">Plant defense</keyword>
<dbReference type="Proteomes" id="UP000596660">
    <property type="component" value="Unplaced"/>
</dbReference>
<accession>A0A803MM21</accession>
<dbReference type="PANTHER" id="PTHR36766:SF57">
    <property type="entry name" value="DISEASE RESISTANCE PROTEIN RGA1"/>
    <property type="match status" value="1"/>
</dbReference>
<dbReference type="GO" id="GO:0006952">
    <property type="term" value="P:defense response"/>
    <property type="evidence" value="ECO:0007669"/>
    <property type="project" value="UniProtKB-KW"/>
</dbReference>
<dbReference type="AlphaFoldDB" id="A0A803MM21"/>
<reference evidence="3" key="2">
    <citation type="submission" date="2021-03" db="UniProtKB">
        <authorList>
            <consortium name="EnsemblPlants"/>
        </authorList>
    </citation>
    <scope>IDENTIFICATION</scope>
</reference>
<name>A0A803MM21_CHEQI</name>
<dbReference type="InterPro" id="IPR036388">
    <property type="entry name" value="WH-like_DNA-bd_sf"/>
</dbReference>
<proteinExistence type="predicted"/>
<evidence type="ECO:0000313" key="4">
    <source>
        <dbReference type="Proteomes" id="UP000596660"/>
    </source>
</evidence>
<dbReference type="InterPro" id="IPR058922">
    <property type="entry name" value="WHD_DRP"/>
</dbReference>
<feature type="domain" description="Disease resistance protein winged helix" evidence="2">
    <location>
        <begin position="100"/>
        <end position="169"/>
    </location>
</feature>
<sequence length="280" mass="31361">MDSLPNDVCWSIFKQFAFKEGEEDMYPILCEIGKSIIEKCGSIPLVIKVLAILLKSQRDAHKWLQISEMDVFGSMAVFKLSYCELSSHLKPCFASMSLMKDTDLSTDHVPYIWSALGLLPTEDKHKDIEGLGYSNFIELASKSLIEKPSIHFDGIYLKCEMHDLLLDLAVRHSMGEALAINVISDSVNYGIIGESARHIVWKVKSGHNFEDIKSQKEPLEAIKARTLRFNLEMNQHNCEELDLEKGEGLPGLESLRYLFINNLKLASLPNGVKSAAISAG</sequence>
<keyword evidence="4" id="KW-1185">Reference proteome</keyword>
<dbReference type="PANTHER" id="PTHR36766">
    <property type="entry name" value="PLANT BROAD-SPECTRUM MILDEW RESISTANCE PROTEIN RPW8"/>
    <property type="match status" value="1"/>
</dbReference>
<protein>
    <recommendedName>
        <fullName evidence="2">Disease resistance protein winged helix domain-containing protein</fullName>
    </recommendedName>
</protein>
<reference evidence="3" key="1">
    <citation type="journal article" date="2017" name="Nature">
        <title>The genome of Chenopodium quinoa.</title>
        <authorList>
            <person name="Jarvis D.E."/>
            <person name="Ho Y.S."/>
            <person name="Lightfoot D.J."/>
            <person name="Schmoeckel S.M."/>
            <person name="Li B."/>
            <person name="Borm T.J.A."/>
            <person name="Ohyanagi H."/>
            <person name="Mineta K."/>
            <person name="Michell C.T."/>
            <person name="Saber N."/>
            <person name="Kharbatia N.M."/>
            <person name="Rupper R.R."/>
            <person name="Sharp A.R."/>
            <person name="Dally N."/>
            <person name="Boughton B.A."/>
            <person name="Woo Y.H."/>
            <person name="Gao G."/>
            <person name="Schijlen E.G.W.M."/>
            <person name="Guo X."/>
            <person name="Momin A.A."/>
            <person name="Negrao S."/>
            <person name="Al-Babili S."/>
            <person name="Gehring C."/>
            <person name="Roessner U."/>
            <person name="Jung C."/>
            <person name="Murphy K."/>
            <person name="Arold S.T."/>
            <person name="Gojobori T."/>
            <person name="van der Linden C.G."/>
            <person name="van Loo E.N."/>
            <person name="Jellen E.N."/>
            <person name="Maughan P.J."/>
            <person name="Tester M."/>
        </authorList>
    </citation>
    <scope>NUCLEOTIDE SEQUENCE [LARGE SCALE GENOMIC DNA]</scope>
    <source>
        <strain evidence="3">cv. PI 614886</strain>
    </source>
</reference>
<evidence type="ECO:0000259" key="2">
    <source>
        <dbReference type="Pfam" id="PF23559"/>
    </source>
</evidence>
<dbReference type="Gene3D" id="1.10.8.430">
    <property type="entry name" value="Helical domain of apoptotic protease-activating factors"/>
    <property type="match status" value="1"/>
</dbReference>
<dbReference type="GO" id="GO:0043531">
    <property type="term" value="F:ADP binding"/>
    <property type="evidence" value="ECO:0007669"/>
    <property type="project" value="InterPro"/>
</dbReference>
<dbReference type="InterPro" id="IPR027417">
    <property type="entry name" value="P-loop_NTPase"/>
</dbReference>
<dbReference type="InterPro" id="IPR042197">
    <property type="entry name" value="Apaf_helical"/>
</dbReference>
<evidence type="ECO:0000256" key="1">
    <source>
        <dbReference type="ARBA" id="ARBA00022821"/>
    </source>
</evidence>
<dbReference type="SUPFAM" id="SSF52540">
    <property type="entry name" value="P-loop containing nucleoside triphosphate hydrolases"/>
    <property type="match status" value="1"/>
</dbReference>
<dbReference type="Pfam" id="PF23559">
    <property type="entry name" value="WHD_DRP"/>
    <property type="match status" value="1"/>
</dbReference>